<dbReference type="Gene3D" id="2.60.40.10">
    <property type="entry name" value="Immunoglobulins"/>
    <property type="match status" value="2"/>
</dbReference>
<gene>
    <name evidence="3" type="ORF">HOLleu_05840</name>
</gene>
<evidence type="ECO:0000313" key="4">
    <source>
        <dbReference type="Proteomes" id="UP001152320"/>
    </source>
</evidence>
<dbReference type="PROSITE" id="PS50835">
    <property type="entry name" value="IG_LIKE"/>
    <property type="match status" value="1"/>
</dbReference>
<accession>A0A9Q1HJ97</accession>
<keyword evidence="4" id="KW-1185">Reference proteome</keyword>
<dbReference type="AlphaFoldDB" id="A0A9Q1HJ97"/>
<protein>
    <recommendedName>
        <fullName evidence="2">Ig-like domain-containing protein</fullName>
    </recommendedName>
</protein>
<dbReference type="Pfam" id="PF00047">
    <property type="entry name" value="ig"/>
    <property type="match status" value="1"/>
</dbReference>
<evidence type="ECO:0000259" key="2">
    <source>
        <dbReference type="PROSITE" id="PS50835"/>
    </source>
</evidence>
<organism evidence="3 4">
    <name type="scientific">Holothuria leucospilota</name>
    <name type="common">Black long sea cucumber</name>
    <name type="synonym">Mertensiothuria leucospilota</name>
    <dbReference type="NCBI Taxonomy" id="206669"/>
    <lineage>
        <taxon>Eukaryota</taxon>
        <taxon>Metazoa</taxon>
        <taxon>Echinodermata</taxon>
        <taxon>Eleutherozoa</taxon>
        <taxon>Echinozoa</taxon>
        <taxon>Holothuroidea</taxon>
        <taxon>Aspidochirotacea</taxon>
        <taxon>Aspidochirotida</taxon>
        <taxon>Holothuriidae</taxon>
        <taxon>Holothuria</taxon>
    </lineage>
</organism>
<dbReference type="InterPro" id="IPR013151">
    <property type="entry name" value="Immunoglobulin_dom"/>
</dbReference>
<feature type="chain" id="PRO_5040469096" description="Ig-like domain-containing protein" evidence="1">
    <location>
        <begin position="21"/>
        <end position="231"/>
    </location>
</feature>
<reference evidence="3" key="1">
    <citation type="submission" date="2021-10" db="EMBL/GenBank/DDBJ databases">
        <title>Tropical sea cucumber genome reveals ecological adaptation and Cuvierian tubules defense mechanism.</title>
        <authorList>
            <person name="Chen T."/>
        </authorList>
    </citation>
    <scope>NUCLEOTIDE SEQUENCE</scope>
    <source>
        <strain evidence="3">Nanhai2018</strain>
        <tissue evidence="3">Muscle</tissue>
    </source>
</reference>
<comment type="caution">
    <text evidence="3">The sequence shown here is derived from an EMBL/GenBank/DDBJ whole genome shotgun (WGS) entry which is preliminary data.</text>
</comment>
<dbReference type="SUPFAM" id="SSF48726">
    <property type="entry name" value="Immunoglobulin"/>
    <property type="match status" value="2"/>
</dbReference>
<feature type="domain" description="Ig-like" evidence="2">
    <location>
        <begin position="113"/>
        <end position="207"/>
    </location>
</feature>
<evidence type="ECO:0000256" key="1">
    <source>
        <dbReference type="SAM" id="SignalP"/>
    </source>
</evidence>
<dbReference type="SMART" id="SM00409">
    <property type="entry name" value="IG"/>
    <property type="match status" value="2"/>
</dbReference>
<feature type="signal peptide" evidence="1">
    <location>
        <begin position="1"/>
        <end position="20"/>
    </location>
</feature>
<dbReference type="Proteomes" id="UP001152320">
    <property type="component" value="Chromosome 2"/>
</dbReference>
<proteinExistence type="predicted"/>
<dbReference type="InterPro" id="IPR003599">
    <property type="entry name" value="Ig_sub"/>
</dbReference>
<dbReference type="InterPro" id="IPR036179">
    <property type="entry name" value="Ig-like_dom_sf"/>
</dbReference>
<dbReference type="InterPro" id="IPR007110">
    <property type="entry name" value="Ig-like_dom"/>
</dbReference>
<keyword evidence="1" id="KW-0732">Signal</keyword>
<name>A0A9Q1HJ97_HOLLE</name>
<dbReference type="CDD" id="cd00096">
    <property type="entry name" value="Ig"/>
    <property type="match status" value="1"/>
</dbReference>
<dbReference type="InterPro" id="IPR013783">
    <property type="entry name" value="Ig-like_fold"/>
</dbReference>
<dbReference type="EMBL" id="JAIZAY010000002">
    <property type="protein sequence ID" value="KAJ8046978.1"/>
    <property type="molecule type" value="Genomic_DNA"/>
</dbReference>
<evidence type="ECO:0000313" key="3">
    <source>
        <dbReference type="EMBL" id="KAJ8046978.1"/>
    </source>
</evidence>
<sequence>MMFCVNILPLLLFCAHFVSGENVPAYNNKVVKVGDIAYLECPITTTNTVAVEWKHGDKRILLHDIDREVEQRMDGYISRLTNDTNSVWLEIEINSAGYLGNYLCIKYSQTGLPEKLKWNVIVQDKLGDGIGGDVTALVGDDVTLECSSKRIVIISANWMHEGEVILPVNDENSNGENRVIARRANDNFTSGIEILDVSHKDAGSYSCLLHLENGDYLNTEWRLHIQGIYVL</sequence>
<dbReference type="OrthoDB" id="6019866at2759"/>